<evidence type="ECO:0000313" key="3">
    <source>
        <dbReference type="Proteomes" id="UP000598227"/>
    </source>
</evidence>
<proteinExistence type="predicted"/>
<dbReference type="Proteomes" id="UP000598227">
    <property type="component" value="Unassembled WGS sequence"/>
</dbReference>
<reference evidence="2 3" key="1">
    <citation type="submission" date="2020-09" db="EMBL/GenBank/DDBJ databases">
        <title>Draft Genome Sequence of Aminobacter carboxidus type strain DSM 1086, a soil Gram-negative carboxydobacterium.</title>
        <authorList>
            <person name="Turrini P."/>
            <person name="Tescari M."/>
            <person name="Artuso I."/>
            <person name="Lugli G.A."/>
            <person name="Frangipani E."/>
            <person name="Ventura M."/>
            <person name="Visca P."/>
        </authorList>
    </citation>
    <scope>NUCLEOTIDE SEQUENCE [LARGE SCALE GENOMIC DNA]</scope>
    <source>
        <strain evidence="2 3">DSM 1086</strain>
    </source>
</reference>
<sequence>MTTTIITVGGRMAAEGLAMLDPTAFSGEAAFTRQTARPPDRQTARPPDRQTARPPGSPTPAASTRRVPASSVSVCLAKVLLGASTKRSPTV</sequence>
<feature type="compositionally biased region" description="Basic and acidic residues" evidence="1">
    <location>
        <begin position="38"/>
        <end position="51"/>
    </location>
</feature>
<evidence type="ECO:0000256" key="1">
    <source>
        <dbReference type="SAM" id="MobiDB-lite"/>
    </source>
</evidence>
<protein>
    <submittedName>
        <fullName evidence="2">Uncharacterized protein</fullName>
    </submittedName>
</protein>
<accession>A0ABR9GNM6</accession>
<dbReference type="EMBL" id="JACZEP010000003">
    <property type="protein sequence ID" value="MBE1205267.1"/>
    <property type="molecule type" value="Genomic_DNA"/>
</dbReference>
<feature type="region of interest" description="Disordered" evidence="1">
    <location>
        <begin position="26"/>
        <end position="70"/>
    </location>
</feature>
<gene>
    <name evidence="2" type="ORF">IHE39_13290</name>
</gene>
<comment type="caution">
    <text evidence="2">The sequence shown here is derived from an EMBL/GenBank/DDBJ whole genome shotgun (WGS) entry which is preliminary data.</text>
</comment>
<dbReference type="RefSeq" id="WP_192566791.1">
    <property type="nucleotide sequence ID" value="NZ_JACZEP010000003.1"/>
</dbReference>
<organism evidence="2 3">
    <name type="scientific">Aminobacter carboxidus</name>
    <dbReference type="NCBI Taxonomy" id="376165"/>
    <lineage>
        <taxon>Bacteria</taxon>
        <taxon>Pseudomonadati</taxon>
        <taxon>Pseudomonadota</taxon>
        <taxon>Alphaproteobacteria</taxon>
        <taxon>Hyphomicrobiales</taxon>
        <taxon>Phyllobacteriaceae</taxon>
        <taxon>Aminobacter</taxon>
    </lineage>
</organism>
<name>A0ABR9GNM6_9HYPH</name>
<keyword evidence="3" id="KW-1185">Reference proteome</keyword>
<evidence type="ECO:0000313" key="2">
    <source>
        <dbReference type="EMBL" id="MBE1205267.1"/>
    </source>
</evidence>